<dbReference type="Proteomes" id="UP000659061">
    <property type="component" value="Unassembled WGS sequence"/>
</dbReference>
<dbReference type="AlphaFoldDB" id="A0A8I0FXH5"/>
<dbReference type="Proteomes" id="UP000587211">
    <property type="component" value="Unassembled WGS sequence"/>
</dbReference>
<evidence type="ECO:0000313" key="6">
    <source>
        <dbReference type="Proteomes" id="UP000659061"/>
    </source>
</evidence>
<organism evidence="2 6">
    <name type="scientific">Aeromicrobium tamlense</name>
    <dbReference type="NCBI Taxonomy" id="375541"/>
    <lineage>
        <taxon>Bacteria</taxon>
        <taxon>Bacillati</taxon>
        <taxon>Actinomycetota</taxon>
        <taxon>Actinomycetes</taxon>
        <taxon>Propionibacteriales</taxon>
        <taxon>Nocardioidaceae</taxon>
        <taxon>Aeromicrobium</taxon>
    </lineage>
</organism>
<reference evidence="4 5" key="1">
    <citation type="submission" date="2020-07" db="EMBL/GenBank/DDBJ databases">
        <title>Sequencing the genomes of 1000 actinobacteria strains.</title>
        <authorList>
            <person name="Klenk H.-P."/>
        </authorList>
    </citation>
    <scope>NUCLEOTIDE SEQUENCE [LARGE SCALE GENOMIC DNA]</scope>
    <source>
        <strain evidence="4 5">DSM 19087</strain>
    </source>
</reference>
<evidence type="ECO:0000313" key="4">
    <source>
        <dbReference type="EMBL" id="NYI38158.1"/>
    </source>
</evidence>
<comment type="similarity">
    <text evidence="1">Belongs to the enoyl-CoA hydratase/isomerase family.</text>
</comment>
<dbReference type="RefSeq" id="WP_179424598.1">
    <property type="nucleotide sequence ID" value="NZ_BAAAMP010000001.1"/>
</dbReference>
<dbReference type="Pfam" id="PF00378">
    <property type="entry name" value="ECH_1"/>
    <property type="match status" value="1"/>
</dbReference>
<gene>
    <name evidence="4" type="ORF">BJ975_001533</name>
    <name evidence="2" type="ORF">IDH50_11030</name>
    <name evidence="3" type="ORF">IDH50_12730</name>
</gene>
<dbReference type="InterPro" id="IPR051683">
    <property type="entry name" value="Enoyl-CoA_Hydratase/Isomerase"/>
</dbReference>
<name>A0A8I0FXH5_9ACTN</name>
<reference evidence="2" key="2">
    <citation type="submission" date="2020-09" db="EMBL/GenBank/DDBJ databases">
        <title>Novel species in genus Aeromicrobium.</title>
        <authorList>
            <person name="Zhang G."/>
        </authorList>
    </citation>
    <scope>NUCLEOTIDE SEQUENCE</scope>
    <source>
        <strain evidence="2">SSW1-57</strain>
    </source>
</reference>
<accession>A0A8I0FXH5</accession>
<dbReference type="Gene3D" id="3.90.226.10">
    <property type="entry name" value="2-enoyl-CoA Hydratase, Chain A, domain 1"/>
    <property type="match status" value="1"/>
</dbReference>
<protein>
    <submittedName>
        <fullName evidence="4">Enoyl-CoA hydratase/carnithine racemase</fullName>
    </submittedName>
    <submittedName>
        <fullName evidence="2">Enoyl-CoA hydratase/isomerase family protein</fullName>
    </submittedName>
</protein>
<dbReference type="CDD" id="cd06558">
    <property type="entry name" value="crotonase-like"/>
    <property type="match status" value="1"/>
</dbReference>
<dbReference type="InterPro" id="IPR029045">
    <property type="entry name" value="ClpP/crotonase-like_dom_sf"/>
</dbReference>
<evidence type="ECO:0000313" key="2">
    <source>
        <dbReference type="EMBL" id="MBD1270766.1"/>
    </source>
</evidence>
<dbReference type="PANTHER" id="PTHR42964">
    <property type="entry name" value="ENOYL-COA HYDRATASE"/>
    <property type="match status" value="1"/>
</dbReference>
<keyword evidence="5" id="KW-1185">Reference proteome</keyword>
<sequence length="232" mass="25337">MSDVTIARQDSIVTLTFDRPEKLNALTFSMYATVQAEIERVAHDSTVAAIFLRGAGRSFSAGWDRNEAVPDLAEALRRTNACRWAIWDSPHPVVAVTQGHCLGGAFELVLPADLVISTDDCLFGIPEVADGVAAGFNMLPWLTNHKKAKACMLTAGMFGGRAALEWDLVTHLTSAEHLEDTVTSVGERLRHVGSSTLAAIKQDTNQVYESLGMREQIDRSVARHDGVRFLDE</sequence>
<dbReference type="SUPFAM" id="SSF52096">
    <property type="entry name" value="ClpP/crotonase"/>
    <property type="match status" value="1"/>
</dbReference>
<dbReference type="EMBL" id="JACBZN010000001">
    <property type="protein sequence ID" value="NYI38158.1"/>
    <property type="molecule type" value="Genomic_DNA"/>
</dbReference>
<dbReference type="GO" id="GO:0016853">
    <property type="term" value="F:isomerase activity"/>
    <property type="evidence" value="ECO:0007669"/>
    <property type="project" value="UniProtKB-KW"/>
</dbReference>
<dbReference type="GO" id="GO:0008300">
    <property type="term" value="P:isoprenoid catabolic process"/>
    <property type="evidence" value="ECO:0007669"/>
    <property type="project" value="TreeGrafter"/>
</dbReference>
<proteinExistence type="inferred from homology"/>
<dbReference type="EMBL" id="JACWMT010000003">
    <property type="protein sequence ID" value="MBD1271102.1"/>
    <property type="molecule type" value="Genomic_DNA"/>
</dbReference>
<evidence type="ECO:0000313" key="3">
    <source>
        <dbReference type="EMBL" id="MBD1271102.1"/>
    </source>
</evidence>
<dbReference type="PANTHER" id="PTHR42964:SF1">
    <property type="entry name" value="POLYKETIDE BIOSYNTHESIS ENOYL-COA HYDRATASE PKSH-RELATED"/>
    <property type="match status" value="1"/>
</dbReference>
<keyword evidence="2" id="KW-0413">Isomerase</keyword>
<evidence type="ECO:0000256" key="1">
    <source>
        <dbReference type="ARBA" id="ARBA00005254"/>
    </source>
</evidence>
<dbReference type="EMBL" id="JACWMT010000002">
    <property type="protein sequence ID" value="MBD1270766.1"/>
    <property type="molecule type" value="Genomic_DNA"/>
</dbReference>
<evidence type="ECO:0000313" key="5">
    <source>
        <dbReference type="Proteomes" id="UP000587211"/>
    </source>
</evidence>
<comment type="caution">
    <text evidence="2">The sequence shown here is derived from an EMBL/GenBank/DDBJ whole genome shotgun (WGS) entry which is preliminary data.</text>
</comment>
<dbReference type="InterPro" id="IPR001753">
    <property type="entry name" value="Enoyl-CoA_hydra/iso"/>
</dbReference>